<dbReference type="PANTHER" id="PTHR42707">
    <property type="entry name" value="ACYL-COA DEHYDROGENASE"/>
    <property type="match status" value="1"/>
</dbReference>
<name>A0A6A5UQX1_9PLEO</name>
<dbReference type="Pfam" id="PF18158">
    <property type="entry name" value="AidB_N"/>
    <property type="match status" value="1"/>
</dbReference>
<dbReference type="Pfam" id="PF02770">
    <property type="entry name" value="Acyl-CoA_dh_M"/>
    <property type="match status" value="1"/>
</dbReference>
<comment type="similarity">
    <text evidence="1 4">Belongs to the acyl-CoA dehydrogenase family.</text>
</comment>
<evidence type="ECO:0000259" key="6">
    <source>
        <dbReference type="Pfam" id="PF02770"/>
    </source>
</evidence>
<evidence type="ECO:0000256" key="3">
    <source>
        <dbReference type="ARBA" id="ARBA00022827"/>
    </source>
</evidence>
<accession>A0A6A5UQX1</accession>
<organism evidence="8 9">
    <name type="scientific">Bimuria novae-zelandiae CBS 107.79</name>
    <dbReference type="NCBI Taxonomy" id="1447943"/>
    <lineage>
        <taxon>Eukaryota</taxon>
        <taxon>Fungi</taxon>
        <taxon>Dikarya</taxon>
        <taxon>Ascomycota</taxon>
        <taxon>Pezizomycotina</taxon>
        <taxon>Dothideomycetes</taxon>
        <taxon>Pleosporomycetidae</taxon>
        <taxon>Pleosporales</taxon>
        <taxon>Massarineae</taxon>
        <taxon>Didymosphaeriaceae</taxon>
        <taxon>Bimuria</taxon>
    </lineage>
</organism>
<dbReference type="OrthoDB" id="10251155at2759"/>
<evidence type="ECO:0008006" key="10">
    <source>
        <dbReference type="Google" id="ProtNLM"/>
    </source>
</evidence>
<dbReference type="AlphaFoldDB" id="A0A6A5UQX1"/>
<dbReference type="InterPro" id="IPR009075">
    <property type="entry name" value="AcylCo_DH/oxidase_C"/>
</dbReference>
<sequence>MRVDQGHQFEPLPVPDVFNDDSAFRLALLRHLVEGLSDVKLQQIFANLTAFSRRCTTIHKCSSDKLCSSADEPRLRQFDAWGRRVDELITGEGWRELKRAAAQEAIVADSYELGRRWLGEKARLFAFAKILLFAPFSKLVLCPISMTDGAVRVLELYGTHEQKMFIEDLTTQDVERAWTAGQWMTERPGGSDVSRTETTARSVDAAKTQAGDEFLLDGFKWFSSATDGDMALALARTDLDLAKGSAGLSLFLVNVRDDATGKLNGIKVHRLKQKLGTQYLPTAELELDGCRAQLIGQLGEGVRTISSVLNITRLYSAAGGVAGLAYGLRLSAAFAKSRQVGPSLQLSDLSLHTHSLFRIAVLQRGLQQLFFSTVALLGKTECGTASEDEALLLRLYTPALKAFTSSRAPEGTLGLIDSFGGQGYMEDSGLGMAEMLRDLTVERIWEGTAEVLSMDIIRVLVKSNGRALHVFVENLNRRLSSLATDKDLFSAVRKLVDTFALTSQRVVASNSTNSLQGSLSDFRFARPMLDLLMALHGAVLLLEQESWSRRASSDEGLAERIRPYGGTTAPDDDLAIAQAWIEDVADIHRTLASFKCLVDETSGHRRQNRLREQAVVFTAKL</sequence>
<comment type="cofactor">
    <cofactor evidence="4">
        <name>FAD</name>
        <dbReference type="ChEBI" id="CHEBI:57692"/>
    </cofactor>
</comment>
<protein>
    <recommendedName>
        <fullName evidence="10">Acyl-CoA dehydrogenase/oxidase C-terminal</fullName>
    </recommendedName>
</protein>
<dbReference type="Pfam" id="PF00441">
    <property type="entry name" value="Acyl-CoA_dh_1"/>
    <property type="match status" value="1"/>
</dbReference>
<dbReference type="PANTHER" id="PTHR42707:SF2">
    <property type="entry name" value="ACD11 DEHYDROGENASE"/>
    <property type="match status" value="1"/>
</dbReference>
<keyword evidence="9" id="KW-1185">Reference proteome</keyword>
<reference evidence="8" key="1">
    <citation type="journal article" date="2020" name="Stud. Mycol.">
        <title>101 Dothideomycetes genomes: a test case for predicting lifestyles and emergence of pathogens.</title>
        <authorList>
            <person name="Haridas S."/>
            <person name="Albert R."/>
            <person name="Binder M."/>
            <person name="Bloem J."/>
            <person name="Labutti K."/>
            <person name="Salamov A."/>
            <person name="Andreopoulos B."/>
            <person name="Baker S."/>
            <person name="Barry K."/>
            <person name="Bills G."/>
            <person name="Bluhm B."/>
            <person name="Cannon C."/>
            <person name="Castanera R."/>
            <person name="Culley D."/>
            <person name="Daum C."/>
            <person name="Ezra D."/>
            <person name="Gonzalez J."/>
            <person name="Henrissat B."/>
            <person name="Kuo A."/>
            <person name="Liang C."/>
            <person name="Lipzen A."/>
            <person name="Lutzoni F."/>
            <person name="Magnuson J."/>
            <person name="Mondo S."/>
            <person name="Nolan M."/>
            <person name="Ohm R."/>
            <person name="Pangilinan J."/>
            <person name="Park H.-J."/>
            <person name="Ramirez L."/>
            <person name="Alfaro M."/>
            <person name="Sun H."/>
            <person name="Tritt A."/>
            <person name="Yoshinaga Y."/>
            <person name="Zwiers L.-H."/>
            <person name="Turgeon B."/>
            <person name="Goodwin S."/>
            <person name="Spatafora J."/>
            <person name="Crous P."/>
            <person name="Grigoriev I."/>
        </authorList>
    </citation>
    <scope>NUCLEOTIDE SEQUENCE</scope>
    <source>
        <strain evidence="8">CBS 107.79</strain>
    </source>
</reference>
<evidence type="ECO:0000256" key="4">
    <source>
        <dbReference type="RuleBase" id="RU362125"/>
    </source>
</evidence>
<dbReference type="SUPFAM" id="SSF47203">
    <property type="entry name" value="Acyl-CoA dehydrogenase C-terminal domain-like"/>
    <property type="match status" value="1"/>
</dbReference>
<evidence type="ECO:0000256" key="2">
    <source>
        <dbReference type="ARBA" id="ARBA00022630"/>
    </source>
</evidence>
<dbReference type="GO" id="GO:0003995">
    <property type="term" value="F:acyl-CoA dehydrogenase activity"/>
    <property type="evidence" value="ECO:0007669"/>
    <property type="project" value="TreeGrafter"/>
</dbReference>
<evidence type="ECO:0000313" key="8">
    <source>
        <dbReference type="EMBL" id="KAF1967341.1"/>
    </source>
</evidence>
<dbReference type="InterPro" id="IPR041504">
    <property type="entry name" value="AidB_N"/>
</dbReference>
<evidence type="ECO:0000259" key="5">
    <source>
        <dbReference type="Pfam" id="PF00441"/>
    </source>
</evidence>
<dbReference type="EMBL" id="ML976733">
    <property type="protein sequence ID" value="KAF1967341.1"/>
    <property type="molecule type" value="Genomic_DNA"/>
</dbReference>
<dbReference type="SUPFAM" id="SSF56645">
    <property type="entry name" value="Acyl-CoA dehydrogenase NM domain-like"/>
    <property type="match status" value="1"/>
</dbReference>
<feature type="domain" description="Acyl-CoA dehydrogenase/oxidase C-terminal" evidence="5">
    <location>
        <begin position="299"/>
        <end position="460"/>
    </location>
</feature>
<evidence type="ECO:0000259" key="7">
    <source>
        <dbReference type="Pfam" id="PF18158"/>
    </source>
</evidence>
<feature type="domain" description="Adaptive response protein AidB N-terminal" evidence="7">
    <location>
        <begin position="69"/>
        <end position="169"/>
    </location>
</feature>
<feature type="domain" description="Acyl-CoA oxidase/dehydrogenase middle" evidence="6">
    <location>
        <begin position="182"/>
        <end position="290"/>
    </location>
</feature>
<dbReference type="InterPro" id="IPR009100">
    <property type="entry name" value="AcylCoA_DH/oxidase_NM_dom_sf"/>
</dbReference>
<dbReference type="InterPro" id="IPR006091">
    <property type="entry name" value="Acyl-CoA_Oxase/DH_mid-dom"/>
</dbReference>
<keyword evidence="3 4" id="KW-0274">FAD</keyword>
<dbReference type="Gene3D" id="6.10.250.600">
    <property type="match status" value="1"/>
</dbReference>
<dbReference type="Proteomes" id="UP000800036">
    <property type="component" value="Unassembled WGS sequence"/>
</dbReference>
<evidence type="ECO:0000256" key="1">
    <source>
        <dbReference type="ARBA" id="ARBA00009347"/>
    </source>
</evidence>
<dbReference type="InterPro" id="IPR036250">
    <property type="entry name" value="AcylCo_DH-like_C"/>
</dbReference>
<dbReference type="Gene3D" id="1.20.140.10">
    <property type="entry name" value="Butyryl-CoA Dehydrogenase, subunit A, domain 3"/>
    <property type="match status" value="1"/>
</dbReference>
<evidence type="ECO:0000313" key="9">
    <source>
        <dbReference type="Proteomes" id="UP000800036"/>
    </source>
</evidence>
<gene>
    <name evidence="8" type="ORF">BU23DRAFT_559406</name>
</gene>
<proteinExistence type="inferred from homology"/>
<keyword evidence="4" id="KW-0560">Oxidoreductase</keyword>
<dbReference type="Gene3D" id="2.40.110.20">
    <property type="match status" value="1"/>
</dbReference>
<dbReference type="InterPro" id="IPR052904">
    <property type="entry name" value="Acyl-CoA_dehydrogenase-like"/>
</dbReference>
<keyword evidence="2 4" id="KW-0285">Flavoprotein</keyword>